<accession>A0A0A0HQK6</accession>
<dbReference type="AlphaFoldDB" id="A0A0A0HQK6"/>
<dbReference type="RefSeq" id="WP_037270987.1">
    <property type="nucleotide sequence ID" value="NZ_KN293977.1"/>
</dbReference>
<dbReference type="GO" id="GO:0008703">
    <property type="term" value="F:5-amino-6-(5-phosphoribosylamino)uracil reductase activity"/>
    <property type="evidence" value="ECO:0007669"/>
    <property type="project" value="InterPro"/>
</dbReference>
<dbReference type="Gene3D" id="3.40.430.10">
    <property type="entry name" value="Dihydrofolate Reductase, subunit A"/>
    <property type="match status" value="1"/>
</dbReference>
<proteinExistence type="predicted"/>
<dbReference type="PANTHER" id="PTHR38011:SF11">
    <property type="entry name" value="2,5-DIAMINO-6-RIBOSYLAMINO-4(3H)-PYRIMIDINONE 5'-PHOSPHATE REDUCTASE"/>
    <property type="match status" value="1"/>
</dbReference>
<evidence type="ECO:0000313" key="3">
    <source>
        <dbReference type="Proteomes" id="UP000030021"/>
    </source>
</evidence>
<name>A0A0A0HQK6_9RHOB</name>
<feature type="domain" description="Bacterial bifunctional deaminase-reductase C-terminal" evidence="1">
    <location>
        <begin position="6"/>
        <end position="169"/>
    </location>
</feature>
<protein>
    <submittedName>
        <fullName evidence="2">Dihydrofolate reductase</fullName>
    </submittedName>
</protein>
<evidence type="ECO:0000259" key="1">
    <source>
        <dbReference type="Pfam" id="PF01872"/>
    </source>
</evidence>
<dbReference type="InterPro" id="IPR002734">
    <property type="entry name" value="RibDG_C"/>
</dbReference>
<organism evidence="2 3">
    <name type="scientific">Roseovarius mucosus DSM 17069</name>
    <dbReference type="NCBI Taxonomy" id="1288298"/>
    <lineage>
        <taxon>Bacteria</taxon>
        <taxon>Pseudomonadati</taxon>
        <taxon>Pseudomonadota</taxon>
        <taxon>Alphaproteobacteria</taxon>
        <taxon>Rhodobacterales</taxon>
        <taxon>Roseobacteraceae</taxon>
        <taxon>Roseovarius</taxon>
    </lineage>
</organism>
<sequence length="178" mass="19724">MITGHVFIATSLDGFIARKDGDIAWLLDRDNPDEDHGYDAFIADINIILMGRGTFEKMRAVRPWPYSRPVVVLSSTLSQSDVPDDLTNKVRVANKAPEEAMHMLEVEGHRKVYVDGGLLIQSFLRAGLIADMVITSVPVLLGEGRRLFGKIAADIPLCLEEVKSFPSGLVQSRYRVEA</sequence>
<dbReference type="InterPro" id="IPR024072">
    <property type="entry name" value="DHFR-like_dom_sf"/>
</dbReference>
<dbReference type="OrthoDB" id="9782335at2"/>
<dbReference type="EMBL" id="AONH01000006">
    <property type="protein sequence ID" value="KGM88844.1"/>
    <property type="molecule type" value="Genomic_DNA"/>
</dbReference>
<dbReference type="Pfam" id="PF01872">
    <property type="entry name" value="RibD_C"/>
    <property type="match status" value="1"/>
</dbReference>
<dbReference type="Proteomes" id="UP000030021">
    <property type="component" value="Unassembled WGS sequence"/>
</dbReference>
<comment type="caution">
    <text evidence="2">The sequence shown here is derived from an EMBL/GenBank/DDBJ whole genome shotgun (WGS) entry which is preliminary data.</text>
</comment>
<dbReference type="InterPro" id="IPR050765">
    <property type="entry name" value="Riboflavin_Biosynth_HTPR"/>
</dbReference>
<gene>
    <name evidence="2" type="ORF">rosmuc_01255</name>
</gene>
<dbReference type="PATRIC" id="fig|1288298.3.peg.1266"/>
<reference evidence="2 3" key="1">
    <citation type="submission" date="2013-01" db="EMBL/GenBank/DDBJ databases">
        <authorList>
            <person name="Fiebig A."/>
            <person name="Goeker M."/>
            <person name="Klenk H.-P.P."/>
        </authorList>
    </citation>
    <scope>NUCLEOTIDE SEQUENCE [LARGE SCALE GENOMIC DNA]</scope>
    <source>
        <strain evidence="2 3">DSM 17069</strain>
    </source>
</reference>
<dbReference type="eggNOG" id="COG0262">
    <property type="taxonomic scope" value="Bacteria"/>
</dbReference>
<dbReference type="SUPFAM" id="SSF53597">
    <property type="entry name" value="Dihydrofolate reductase-like"/>
    <property type="match status" value="1"/>
</dbReference>
<dbReference type="HOGENOM" id="CLU_043966_4_2_5"/>
<dbReference type="PANTHER" id="PTHR38011">
    <property type="entry name" value="DIHYDROFOLATE REDUCTASE FAMILY PROTEIN (AFU_ORTHOLOGUE AFUA_8G06820)"/>
    <property type="match status" value="1"/>
</dbReference>
<dbReference type="GO" id="GO:0009231">
    <property type="term" value="P:riboflavin biosynthetic process"/>
    <property type="evidence" value="ECO:0007669"/>
    <property type="project" value="InterPro"/>
</dbReference>
<evidence type="ECO:0000313" key="2">
    <source>
        <dbReference type="EMBL" id="KGM88844.1"/>
    </source>
</evidence>